<gene>
    <name evidence="2" type="ORF">TQ37_02880</name>
</gene>
<reference evidence="2 3" key="2">
    <citation type="submission" date="2015-05" db="EMBL/GenBank/DDBJ databases">
        <title>Lifestyle Evolution in Cyanobacterial Symbionts of Sponges.</title>
        <authorList>
            <person name="Burgsdorf I."/>
            <person name="Slaby B.M."/>
            <person name="Handley K.M."/>
            <person name="Haber M."/>
            <person name="Blom J."/>
            <person name="Marshall C.W."/>
            <person name="Gilbert J.A."/>
            <person name="Hentschel U."/>
            <person name="Steindler L."/>
        </authorList>
    </citation>
    <scope>NUCLEOTIDE SEQUENCE [LARGE SCALE GENOMIC DNA]</scope>
    <source>
        <strain evidence="2">15L</strain>
    </source>
</reference>
<reference evidence="2 3" key="1">
    <citation type="submission" date="2015-02" db="EMBL/GenBank/DDBJ databases">
        <authorList>
            <person name="Slaby B."/>
            <person name="Hentschel U."/>
        </authorList>
    </citation>
    <scope>NUCLEOTIDE SEQUENCE [LARGE SCALE GENOMIC DNA]</scope>
    <source>
        <strain evidence="2">15L</strain>
    </source>
</reference>
<proteinExistence type="predicted"/>
<protein>
    <submittedName>
        <fullName evidence="2">Uncharacterized protein</fullName>
    </submittedName>
</protein>
<name>A0A0G8AWZ7_9SYNE</name>
<keyword evidence="1" id="KW-0472">Membrane</keyword>
<organism evidence="2 3">
    <name type="scientific">Candidatus Synechococcus spongiarum 15L</name>
    <dbReference type="NCBI Taxonomy" id="1608419"/>
    <lineage>
        <taxon>Bacteria</taxon>
        <taxon>Bacillati</taxon>
        <taxon>Cyanobacteriota</taxon>
        <taxon>Cyanophyceae</taxon>
        <taxon>Synechococcales</taxon>
        <taxon>Synechococcaceae</taxon>
        <taxon>Synechococcus</taxon>
    </lineage>
</organism>
<dbReference type="AlphaFoldDB" id="A0A0G8AWZ7"/>
<accession>A0A0G8AWZ7</accession>
<evidence type="ECO:0000256" key="1">
    <source>
        <dbReference type="SAM" id="Phobius"/>
    </source>
</evidence>
<evidence type="ECO:0000313" key="2">
    <source>
        <dbReference type="EMBL" id="KKZ13922.1"/>
    </source>
</evidence>
<dbReference type="Proteomes" id="UP000035037">
    <property type="component" value="Unassembled WGS sequence"/>
</dbReference>
<keyword evidence="1" id="KW-1133">Transmembrane helix</keyword>
<evidence type="ECO:0000313" key="3">
    <source>
        <dbReference type="Proteomes" id="UP000035037"/>
    </source>
</evidence>
<dbReference type="PATRIC" id="fig|1608419.3.peg.2005"/>
<feature type="transmembrane region" description="Helical" evidence="1">
    <location>
        <begin position="113"/>
        <end position="135"/>
    </location>
</feature>
<sequence length="158" mass="17665">MRNLVAVVVLLLGAVCNFFFLPGFVANFRNVFAAPGLQLQQFLAEGPPTLFVVFWFCNVGATLFWFVRTMRRRTASAAMVAKMRAQWWIAAVLLLVAGLVCFVIRIWSPFPQVPPLGIILLLVLLLVDEALLFWLPTVLASPRSYRLVAPGSQLFQKA</sequence>
<keyword evidence="1" id="KW-0812">Transmembrane</keyword>
<comment type="caution">
    <text evidence="2">The sequence shown here is derived from an EMBL/GenBank/DDBJ whole genome shotgun (WGS) entry which is preliminary data.</text>
</comment>
<dbReference type="EMBL" id="JYFQ01000063">
    <property type="protein sequence ID" value="KKZ13922.1"/>
    <property type="molecule type" value="Genomic_DNA"/>
</dbReference>
<feature type="transmembrane region" description="Helical" evidence="1">
    <location>
        <begin position="49"/>
        <end position="67"/>
    </location>
</feature>
<feature type="transmembrane region" description="Helical" evidence="1">
    <location>
        <begin position="87"/>
        <end position="107"/>
    </location>
</feature>